<feature type="region of interest" description="Disordered" evidence="1">
    <location>
        <begin position="64"/>
        <end position="92"/>
    </location>
</feature>
<sequence length="223" mass="24585">MRVDIGKRLRHYKYTKKEVEQMISSPERCTSTLAPIPLSSWDIILVERAKRAAAKKEDGKFAIENELHPPLKTPPSPTRPRRASWTWRSSPGSGILTKNPGNALSLAWMQAFDTFVKTLKILCPAPTLAGPNSHSYAVEIKPRGHFFKVLDDCEEVSYGFLRTPAPRDSDRRDRHNDHDNGRNSFWVPAATRFGGTTSTGNAAPPPAPSFVSSAGKATSSATT</sequence>
<gene>
    <name evidence="2" type="ORF">B0H16DRAFT_1852939</name>
</gene>
<feature type="compositionally biased region" description="Low complexity" evidence="1">
    <location>
        <begin position="209"/>
        <end position="223"/>
    </location>
</feature>
<name>A0AAD7IMJ7_9AGAR</name>
<accession>A0AAD7IMJ7</accession>
<keyword evidence="3" id="KW-1185">Reference proteome</keyword>
<feature type="compositionally biased region" description="Basic and acidic residues" evidence="1">
    <location>
        <begin position="165"/>
        <end position="181"/>
    </location>
</feature>
<evidence type="ECO:0000313" key="3">
    <source>
        <dbReference type="Proteomes" id="UP001215598"/>
    </source>
</evidence>
<evidence type="ECO:0000313" key="2">
    <source>
        <dbReference type="EMBL" id="KAJ7746657.1"/>
    </source>
</evidence>
<feature type="region of interest" description="Disordered" evidence="1">
    <location>
        <begin position="161"/>
        <end position="223"/>
    </location>
</feature>
<dbReference type="Proteomes" id="UP001215598">
    <property type="component" value="Unassembled WGS sequence"/>
</dbReference>
<dbReference type="AlphaFoldDB" id="A0AAD7IMJ7"/>
<proteinExistence type="predicted"/>
<evidence type="ECO:0000256" key="1">
    <source>
        <dbReference type="SAM" id="MobiDB-lite"/>
    </source>
</evidence>
<organism evidence="2 3">
    <name type="scientific">Mycena metata</name>
    <dbReference type="NCBI Taxonomy" id="1033252"/>
    <lineage>
        <taxon>Eukaryota</taxon>
        <taxon>Fungi</taxon>
        <taxon>Dikarya</taxon>
        <taxon>Basidiomycota</taxon>
        <taxon>Agaricomycotina</taxon>
        <taxon>Agaricomycetes</taxon>
        <taxon>Agaricomycetidae</taxon>
        <taxon>Agaricales</taxon>
        <taxon>Marasmiineae</taxon>
        <taxon>Mycenaceae</taxon>
        <taxon>Mycena</taxon>
    </lineage>
</organism>
<comment type="caution">
    <text evidence="2">The sequence shown here is derived from an EMBL/GenBank/DDBJ whole genome shotgun (WGS) entry which is preliminary data.</text>
</comment>
<protein>
    <submittedName>
        <fullName evidence="2">Uncharacterized protein</fullName>
    </submittedName>
</protein>
<dbReference type="EMBL" id="JARKIB010000079">
    <property type="protein sequence ID" value="KAJ7746657.1"/>
    <property type="molecule type" value="Genomic_DNA"/>
</dbReference>
<reference evidence="2" key="1">
    <citation type="submission" date="2023-03" db="EMBL/GenBank/DDBJ databases">
        <title>Massive genome expansion in bonnet fungi (Mycena s.s.) driven by repeated elements and novel gene families across ecological guilds.</title>
        <authorList>
            <consortium name="Lawrence Berkeley National Laboratory"/>
            <person name="Harder C.B."/>
            <person name="Miyauchi S."/>
            <person name="Viragh M."/>
            <person name="Kuo A."/>
            <person name="Thoen E."/>
            <person name="Andreopoulos B."/>
            <person name="Lu D."/>
            <person name="Skrede I."/>
            <person name="Drula E."/>
            <person name="Henrissat B."/>
            <person name="Morin E."/>
            <person name="Kohler A."/>
            <person name="Barry K."/>
            <person name="LaButti K."/>
            <person name="Morin E."/>
            <person name="Salamov A."/>
            <person name="Lipzen A."/>
            <person name="Mereny Z."/>
            <person name="Hegedus B."/>
            <person name="Baldrian P."/>
            <person name="Stursova M."/>
            <person name="Weitz H."/>
            <person name="Taylor A."/>
            <person name="Grigoriev I.V."/>
            <person name="Nagy L.G."/>
            <person name="Martin F."/>
            <person name="Kauserud H."/>
        </authorList>
    </citation>
    <scope>NUCLEOTIDE SEQUENCE</scope>
    <source>
        <strain evidence="2">CBHHK182m</strain>
    </source>
</reference>